<protein>
    <submittedName>
        <fullName evidence="2">Addiction module HigA family antidote</fullName>
    </submittedName>
</protein>
<organism evidence="2 3">
    <name type="scientific">Alitibacter langaaensis DSM 22999</name>
    <dbReference type="NCBI Taxonomy" id="1122935"/>
    <lineage>
        <taxon>Bacteria</taxon>
        <taxon>Pseudomonadati</taxon>
        <taxon>Pseudomonadota</taxon>
        <taxon>Gammaproteobacteria</taxon>
        <taxon>Pasteurellales</taxon>
        <taxon>Pasteurellaceae</taxon>
        <taxon>Alitibacter</taxon>
    </lineage>
</organism>
<dbReference type="AlphaFoldDB" id="A0A2U0TAE1"/>
<gene>
    <name evidence="2" type="ORF">C8D76_103166</name>
</gene>
<accession>A0A2U0TAE1</accession>
<keyword evidence="3" id="KW-1185">Reference proteome</keyword>
<evidence type="ECO:0000256" key="1">
    <source>
        <dbReference type="ARBA" id="ARBA00023125"/>
    </source>
</evidence>
<dbReference type="GO" id="GO:0003677">
    <property type="term" value="F:DNA binding"/>
    <property type="evidence" value="ECO:0007669"/>
    <property type="project" value="UniProtKB-KW"/>
</dbReference>
<proteinExistence type="predicted"/>
<dbReference type="Proteomes" id="UP000245909">
    <property type="component" value="Unassembled WGS sequence"/>
</dbReference>
<comment type="caution">
    <text evidence="2">The sequence shown here is derived from an EMBL/GenBank/DDBJ whole genome shotgun (WGS) entry which is preliminary data.</text>
</comment>
<name>A0A2U0TAE1_9PAST</name>
<dbReference type="Gene3D" id="1.10.260.40">
    <property type="entry name" value="lambda repressor-like DNA-binding domains"/>
    <property type="match status" value="1"/>
</dbReference>
<dbReference type="NCBIfam" id="TIGR02607">
    <property type="entry name" value="antidote_HigA"/>
    <property type="match status" value="1"/>
</dbReference>
<evidence type="ECO:0000313" key="2">
    <source>
        <dbReference type="EMBL" id="PVX40591.1"/>
    </source>
</evidence>
<dbReference type="InterPro" id="IPR010982">
    <property type="entry name" value="Lambda_DNA-bd_dom_sf"/>
</dbReference>
<dbReference type="EMBL" id="QENU01000003">
    <property type="protein sequence ID" value="PVX40591.1"/>
    <property type="molecule type" value="Genomic_DNA"/>
</dbReference>
<reference evidence="2 3" key="1">
    <citation type="submission" date="2018-05" db="EMBL/GenBank/DDBJ databases">
        <title>Genomic Encyclopedia of Type Strains, Phase IV (KMG-IV): sequencing the most valuable type-strain genomes for metagenomic binning, comparative biology and taxonomic classification.</title>
        <authorList>
            <person name="Goeker M."/>
        </authorList>
    </citation>
    <scope>NUCLEOTIDE SEQUENCE [LARGE SCALE GENOMIC DNA]</scope>
    <source>
        <strain evidence="2 3">DSM 22999</strain>
    </source>
</reference>
<keyword evidence="1" id="KW-0238">DNA-binding</keyword>
<dbReference type="PANTHER" id="PTHR36924">
    <property type="entry name" value="ANTITOXIN HIGA-1"/>
    <property type="match status" value="1"/>
</dbReference>
<sequence>MNNSSPLTLEMAVKLSRAFSTTPEFWLNLQNRIDLWELNHNVRFQQSLAKIKIANSPTVTL</sequence>
<evidence type="ECO:0000313" key="3">
    <source>
        <dbReference type="Proteomes" id="UP000245909"/>
    </source>
</evidence>
<dbReference type="InterPro" id="IPR013430">
    <property type="entry name" value="Toxin_antidote_HigA"/>
</dbReference>
<dbReference type="PANTHER" id="PTHR36924:SF1">
    <property type="entry name" value="ANTITOXIN HIGA-1"/>
    <property type="match status" value="1"/>
</dbReference>
<dbReference type="SUPFAM" id="SSF47413">
    <property type="entry name" value="lambda repressor-like DNA-binding domains"/>
    <property type="match status" value="1"/>
</dbReference>